<reference evidence="7 8" key="1">
    <citation type="submission" date="2019-08" db="EMBL/GenBank/DDBJ databases">
        <title>Whole genome of Aphis craccivora.</title>
        <authorList>
            <person name="Voronova N.V."/>
            <person name="Shulinski R.S."/>
            <person name="Bandarenka Y.V."/>
            <person name="Zhorov D.G."/>
            <person name="Warner D."/>
        </authorList>
    </citation>
    <scope>NUCLEOTIDE SEQUENCE [LARGE SCALE GENOMIC DNA]</scope>
    <source>
        <strain evidence="7">180601</strain>
        <tissue evidence="7">Whole Body</tissue>
    </source>
</reference>
<feature type="domain" description="DDE Tnp4" evidence="3">
    <location>
        <begin position="238"/>
        <end position="337"/>
    </location>
</feature>
<feature type="non-terminal residue" evidence="7">
    <location>
        <position position="1"/>
    </location>
</feature>
<evidence type="ECO:0000259" key="4">
    <source>
        <dbReference type="Pfam" id="PF21787"/>
    </source>
</evidence>
<evidence type="ECO:0000313" key="8">
    <source>
        <dbReference type="Proteomes" id="UP000478052"/>
    </source>
</evidence>
<evidence type="ECO:0000259" key="6">
    <source>
        <dbReference type="Pfam" id="PF21789"/>
    </source>
</evidence>
<feature type="domain" description="Transposable element P transposase-like RNase H C-terminal" evidence="6">
    <location>
        <begin position="985"/>
        <end position="1018"/>
    </location>
</feature>
<keyword evidence="2" id="KW-0479">Metal-binding</keyword>
<dbReference type="Proteomes" id="UP000478052">
    <property type="component" value="Unassembled WGS sequence"/>
</dbReference>
<dbReference type="Pfam" id="PF21788">
    <property type="entry name" value="TNP-like_GBD"/>
    <property type="match status" value="1"/>
</dbReference>
<gene>
    <name evidence="7" type="ORF">FWK35_00024046</name>
</gene>
<dbReference type="Pfam" id="PF21789">
    <property type="entry name" value="TNP-like_RNaseH_C"/>
    <property type="match status" value="1"/>
</dbReference>
<dbReference type="PANTHER" id="PTHR47577:SF2">
    <property type="entry name" value="THAP DOMAIN CONTAINING 9"/>
    <property type="match status" value="1"/>
</dbReference>
<dbReference type="EMBL" id="VUJU01007551">
    <property type="protein sequence ID" value="KAF0744060.1"/>
    <property type="molecule type" value="Genomic_DNA"/>
</dbReference>
<evidence type="ECO:0000259" key="5">
    <source>
        <dbReference type="Pfam" id="PF21788"/>
    </source>
</evidence>
<feature type="domain" description="Transposable element P transposase-like GTP-binding insertion" evidence="5">
    <location>
        <begin position="804"/>
        <end position="905"/>
    </location>
</feature>
<dbReference type="GO" id="GO:0046872">
    <property type="term" value="F:metal ion binding"/>
    <property type="evidence" value="ECO:0007669"/>
    <property type="project" value="UniProtKB-KW"/>
</dbReference>
<name>A0A6G0XUD5_APHCR</name>
<comment type="cofactor">
    <cofactor evidence="1">
        <name>a divalent metal cation</name>
        <dbReference type="ChEBI" id="CHEBI:60240"/>
    </cofactor>
</comment>
<dbReference type="Pfam" id="PF21787">
    <property type="entry name" value="TNP-like_RNaseH_N"/>
    <property type="match status" value="1"/>
</dbReference>
<protein>
    <submittedName>
        <fullName evidence="7">THAP-type domain-containing protein</fullName>
    </submittedName>
</protein>
<evidence type="ECO:0000256" key="1">
    <source>
        <dbReference type="ARBA" id="ARBA00001968"/>
    </source>
</evidence>
<proteinExistence type="predicted"/>
<dbReference type="Pfam" id="PF13359">
    <property type="entry name" value="DDE_Tnp_4"/>
    <property type="match status" value="1"/>
</dbReference>
<evidence type="ECO:0000256" key="2">
    <source>
        <dbReference type="ARBA" id="ARBA00022723"/>
    </source>
</evidence>
<accession>A0A6G0XUD5</accession>
<dbReference type="PANTHER" id="PTHR47577">
    <property type="entry name" value="THAP DOMAIN-CONTAINING PROTEIN 6"/>
    <property type="match status" value="1"/>
</dbReference>
<evidence type="ECO:0000259" key="3">
    <source>
        <dbReference type="Pfam" id="PF13359"/>
    </source>
</evidence>
<dbReference type="OrthoDB" id="6593860at2759"/>
<dbReference type="InterPro" id="IPR027806">
    <property type="entry name" value="HARBI1_dom"/>
</dbReference>
<evidence type="ECO:0000313" key="7">
    <source>
        <dbReference type="EMBL" id="KAF0744060.1"/>
    </source>
</evidence>
<dbReference type="InterPro" id="IPR048365">
    <property type="entry name" value="TNP-like_RNaseH_N"/>
</dbReference>
<feature type="domain" description="Transposable element P transposase-like RNase H" evidence="4">
    <location>
        <begin position="635"/>
        <end position="772"/>
    </location>
</feature>
<sequence length="1115" mass="128868">QWNALKLYFQGEHLIDNHAKNIHIKLINPIYHFYLNFLEFVLPIFTNLNLEFQSQKPKIHQIYNKMSAVYRTLLDCYIKPDYLKKHDICEIQYRNSIHYLPNDQIYLGGKCMTDLSNNIIKNNEKDVCINNCLNFYIEGAHQFYKRFPFNSSYIKSLKALSFLDPKNISNIVLIAPAATHFELILNMDLNDLDREWRSAATERVFRTINLNKSKTRNRLETETLSEMLNSKNILKIRSPGGEDTEIYRNRKQYFSFNVQAICNLNLKCMNIVARWQGSAYDPTIFNNSAIREKFEKGEMGDSLLIGDSGYPIRPFLLTKLSIALTRAEKLYNESIIMLRANIRIESKLAECHESALVLIALIPYKVIKRREDAVPSIFPKPAYLSSKVKKKIRSQIQKSGSIIFGIFDQVVDSSILGINPATNIDEFKESINAFQKIKVCHEIPKSDEFSNVPKVICKLSPAGQLVHNNCLKIIKDKKKNCLRCSRLRNVLRQLRKREGCKPKILLSPSKKPVIDKLKRICHNIQKKCIRSKQTILNLKLELGKIKKQMENYSKESIIEKCQAMNESQKILILECFAASKTKNPKSRRYSENWLMLCLLLNIRSLSAYEYLRTSALLPLPHPKTVRNHLSLIKTTCGFDQDFLQLLSKRVETMSSMDKHGVLLFDSVNLRKSLHVNTSTLTYTGLEDYGNDLSKDSLKDYADHALVFMFQSLSSTFYQTIGVFAQKMKLRVCVDIAQLVLKAITLLENIGISVEGIVCDLATTNRKMWSVLGINGSQKNIKNYFEHPTIPGKRVNAFSDFVHLFECLNSDSDQVSWSYFNEVYCEDIKNPANLRIIPRITSQHLNLTSMAKMRVRLCTQVLSMSMAKAIRFYTQRRCLNLKGSEETAKFVKYWNNIFDQFNCTLPWQGLKINDEGFQIKNTYCYLKNAINYIDCWENQMLGGQISKEEFLTNQTAEGLRVTLKSTIDLSEYLIEKCGYTYVLTGKMCQDPLEKLFGMIRQAARPNDHPTTHTFLHLYKILSVYSVLKPPKYGNYTINISDTPRITLADLHTIFHDKTTERFEENSKLKTKLDQLICDGLWEPCDVFPSIEYDAEESNMRDCIVYYICGVQPKEKF</sequence>
<dbReference type="InterPro" id="IPR048367">
    <property type="entry name" value="TNP-like_RNaseH_C"/>
</dbReference>
<comment type="caution">
    <text evidence="7">The sequence shown here is derived from an EMBL/GenBank/DDBJ whole genome shotgun (WGS) entry which is preliminary data.</text>
</comment>
<keyword evidence="8" id="KW-1185">Reference proteome</keyword>
<dbReference type="AlphaFoldDB" id="A0A6G0XUD5"/>
<dbReference type="InterPro" id="IPR048366">
    <property type="entry name" value="TNP-like_GBD"/>
</dbReference>
<organism evidence="7 8">
    <name type="scientific">Aphis craccivora</name>
    <name type="common">Cowpea aphid</name>
    <dbReference type="NCBI Taxonomy" id="307492"/>
    <lineage>
        <taxon>Eukaryota</taxon>
        <taxon>Metazoa</taxon>
        <taxon>Ecdysozoa</taxon>
        <taxon>Arthropoda</taxon>
        <taxon>Hexapoda</taxon>
        <taxon>Insecta</taxon>
        <taxon>Pterygota</taxon>
        <taxon>Neoptera</taxon>
        <taxon>Paraneoptera</taxon>
        <taxon>Hemiptera</taxon>
        <taxon>Sternorrhyncha</taxon>
        <taxon>Aphidomorpha</taxon>
        <taxon>Aphidoidea</taxon>
        <taxon>Aphididae</taxon>
        <taxon>Aphidini</taxon>
        <taxon>Aphis</taxon>
        <taxon>Aphis</taxon>
    </lineage>
</organism>